<organism evidence="2 3">
    <name type="scientific">Peronospora matthiolae</name>
    <dbReference type="NCBI Taxonomy" id="2874970"/>
    <lineage>
        <taxon>Eukaryota</taxon>
        <taxon>Sar</taxon>
        <taxon>Stramenopiles</taxon>
        <taxon>Oomycota</taxon>
        <taxon>Peronosporomycetes</taxon>
        <taxon>Peronosporales</taxon>
        <taxon>Peronosporaceae</taxon>
        <taxon>Peronospora</taxon>
    </lineage>
</organism>
<reference evidence="2" key="1">
    <citation type="submission" date="2024-01" db="EMBL/GenBank/DDBJ databases">
        <authorList>
            <person name="Webb A."/>
        </authorList>
    </citation>
    <scope>NUCLEOTIDE SEQUENCE</scope>
    <source>
        <strain evidence="2">Pm1</strain>
    </source>
</reference>
<feature type="compositionally biased region" description="Basic and acidic residues" evidence="1">
    <location>
        <begin position="275"/>
        <end position="284"/>
    </location>
</feature>
<evidence type="ECO:0000256" key="1">
    <source>
        <dbReference type="SAM" id="MobiDB-lite"/>
    </source>
</evidence>
<feature type="region of interest" description="Disordered" evidence="1">
    <location>
        <begin position="275"/>
        <end position="346"/>
    </location>
</feature>
<gene>
    <name evidence="2" type="ORF">PM001_LOCUS4094</name>
</gene>
<feature type="compositionally biased region" description="Basic and acidic residues" evidence="1">
    <location>
        <begin position="294"/>
        <end position="303"/>
    </location>
</feature>
<protein>
    <submittedName>
        <fullName evidence="2">Uncharacterized protein</fullName>
    </submittedName>
</protein>
<accession>A0AAV1TD79</accession>
<feature type="compositionally biased region" description="Basic and acidic residues" evidence="1">
    <location>
        <begin position="320"/>
        <end position="346"/>
    </location>
</feature>
<dbReference type="AlphaFoldDB" id="A0AAV1TD79"/>
<name>A0AAV1TD79_9STRA</name>
<sequence length="346" mass="38871">MPPPPKVKSYSLFQRSVRVVQTSIRRFDRWAAARAPGLSNPPEVEARAQQPRFVDLWEFTLADHRRIFHEVWQEYKASFNGISDEDIERSKEEVKRAVTAVRGHVASTASANLSFIDKSLEGSRVHGNLHALKDRGAENVEYLAKEVQHVVGGVDTDAVLSRAKEVLSQSRSEDDVATTFKKNVDVLRGLTKEGRDAALQLDTKDVERFKTSVQAWVADKLLVGQSVLMAFIDGYREGKDMELARKDALLITFAKQAAEDHKDIIENQIKKIMDQQREKQRQEGEEVAATKSTAKAEKAERSGNAEANMTPTESGTRSTLVHEERAQTLRKDKDESLKGSQEDSKQ</sequence>
<feature type="compositionally biased region" description="Polar residues" evidence="1">
    <location>
        <begin position="305"/>
        <end position="319"/>
    </location>
</feature>
<comment type="caution">
    <text evidence="2">The sequence shown here is derived from an EMBL/GenBank/DDBJ whole genome shotgun (WGS) entry which is preliminary data.</text>
</comment>
<evidence type="ECO:0000313" key="3">
    <source>
        <dbReference type="Proteomes" id="UP001162060"/>
    </source>
</evidence>
<dbReference type="EMBL" id="CAKLBY020000035">
    <property type="protein sequence ID" value="CAK7910228.1"/>
    <property type="molecule type" value="Genomic_DNA"/>
</dbReference>
<proteinExistence type="predicted"/>
<evidence type="ECO:0000313" key="2">
    <source>
        <dbReference type="EMBL" id="CAK7910228.1"/>
    </source>
</evidence>
<dbReference type="Proteomes" id="UP001162060">
    <property type="component" value="Unassembled WGS sequence"/>
</dbReference>